<evidence type="ECO:0000256" key="3">
    <source>
        <dbReference type="ARBA" id="ARBA00022691"/>
    </source>
</evidence>
<evidence type="ECO:0000313" key="13">
    <source>
        <dbReference type="EMBL" id="MBF8435988.1"/>
    </source>
</evidence>
<keyword evidence="14" id="KW-1185">Reference proteome</keyword>
<feature type="binding site" evidence="9">
    <location>
        <position position="168"/>
    </location>
    <ligand>
        <name>[4Fe-4S] cluster</name>
        <dbReference type="ChEBI" id="CHEBI:49883"/>
        <note>4Fe-4S-S-AdoMet</note>
    </ligand>
</feature>
<dbReference type="SUPFAM" id="SSF102114">
    <property type="entry name" value="Radical SAM enzymes"/>
    <property type="match status" value="1"/>
</dbReference>
<dbReference type="Gene3D" id="3.20.20.70">
    <property type="entry name" value="Aldolase class I"/>
    <property type="match status" value="1"/>
</dbReference>
<evidence type="ECO:0000256" key="10">
    <source>
        <dbReference type="PIRSR" id="PIRSR603739-50"/>
    </source>
</evidence>
<dbReference type="CDD" id="cd01335">
    <property type="entry name" value="Radical_SAM"/>
    <property type="match status" value="1"/>
</dbReference>
<keyword evidence="11" id="KW-0175">Coiled coil</keyword>
<keyword evidence="8" id="KW-0413">Isomerase</keyword>
<keyword evidence="4 9" id="KW-0479">Metal-binding</keyword>
<feature type="modified residue" description="N6-(pyridoxal phosphate)lysine" evidence="10">
    <location>
        <position position="380"/>
    </location>
</feature>
<dbReference type="InterPro" id="IPR007197">
    <property type="entry name" value="rSAM"/>
</dbReference>
<evidence type="ECO:0000256" key="2">
    <source>
        <dbReference type="ARBA" id="ARBA00022485"/>
    </source>
</evidence>
<evidence type="ECO:0000256" key="4">
    <source>
        <dbReference type="ARBA" id="ARBA00022723"/>
    </source>
</evidence>
<dbReference type="InterPro" id="IPR013785">
    <property type="entry name" value="Aldolase_TIM"/>
</dbReference>
<dbReference type="AlphaFoldDB" id="A0A931F7Y8"/>
<keyword evidence="5 10" id="KW-0663">Pyridoxal phosphate</keyword>
<dbReference type="SFLD" id="SFLDG01070">
    <property type="entry name" value="PLP-dependent"/>
    <property type="match status" value="1"/>
</dbReference>
<evidence type="ECO:0000256" key="11">
    <source>
        <dbReference type="SAM" id="Coils"/>
    </source>
</evidence>
<keyword evidence="6" id="KW-0408">Iron</keyword>
<dbReference type="GO" id="GO:0016853">
    <property type="term" value="F:isomerase activity"/>
    <property type="evidence" value="ECO:0007669"/>
    <property type="project" value="UniProtKB-KW"/>
</dbReference>
<dbReference type="InterPro" id="IPR003739">
    <property type="entry name" value="Lys_aminomutase/Glu_NH3_mut"/>
</dbReference>
<evidence type="ECO:0000313" key="14">
    <source>
        <dbReference type="Proteomes" id="UP000621436"/>
    </source>
</evidence>
<dbReference type="NCBIfam" id="TIGR00238">
    <property type="entry name" value="KamA family radical SAM protein"/>
    <property type="match status" value="1"/>
</dbReference>
<accession>A0A931F7Y8</accession>
<dbReference type="Pfam" id="PF04055">
    <property type="entry name" value="Radical_SAM"/>
    <property type="match status" value="1"/>
</dbReference>
<dbReference type="Gene3D" id="6.10.140.1170">
    <property type="match status" value="1"/>
</dbReference>
<dbReference type="Proteomes" id="UP000621436">
    <property type="component" value="Unassembled WGS sequence"/>
</dbReference>
<dbReference type="GO" id="GO:0046872">
    <property type="term" value="F:metal ion binding"/>
    <property type="evidence" value="ECO:0007669"/>
    <property type="project" value="UniProtKB-KW"/>
</dbReference>
<dbReference type="RefSeq" id="WP_270452727.1">
    <property type="nucleotide sequence ID" value="NZ_JADPIE010000001.1"/>
</dbReference>
<sequence length="412" mass="47422">MEKNLDENRQAALKRASQLKDTIDDYLQVKSKIKTGIKMKNEIENNKKLIMSKLKATEDNWNDWKWQLDNRITDINDLKELINISDETLEEIKLAEDKYRWAISPYFLSLIEPGDPDCVIKKQALPSSLELQNNGGKLDPMKEELTNPAGTITRRYPDRLIIKLTNICGMFCRHCQRRREIGETDQHHNQKEINKSIEYIKNNKEIRDVLLTGGDPLTLTNEQLEKTLKKLRAIDHVEIIRIGSRMPVSVPQRITDELCDMLEKYHPLYINIQVNHPKELTAEVYQATKRISKAGIPIGNQAVLLKGINDNPHVMKKLNQELLKARVKPYYIFHAKNVKGTKHFQTSVSTGIEIMEKLRGYTSGMAIPTYIINAPEGLGKTPINPIYNISQGKGYIKIRTWEGKVINYPDIL</sequence>
<gene>
    <name evidence="13" type="ORF">I0Q91_02750</name>
</gene>
<feature type="domain" description="Radical SAM core" evidence="12">
    <location>
        <begin position="154"/>
        <end position="375"/>
    </location>
</feature>
<dbReference type="InterPro" id="IPR025895">
    <property type="entry name" value="LAM_C_dom"/>
</dbReference>
<keyword evidence="2 9" id="KW-0004">4Fe-4S</keyword>
<feature type="binding site" evidence="9">
    <location>
        <position position="175"/>
    </location>
    <ligand>
        <name>[4Fe-4S] cluster</name>
        <dbReference type="ChEBI" id="CHEBI:49883"/>
        <note>4Fe-4S-S-AdoMet</note>
    </ligand>
</feature>
<dbReference type="InterPro" id="IPR058240">
    <property type="entry name" value="rSAM_sf"/>
</dbReference>
<dbReference type="GO" id="GO:0051539">
    <property type="term" value="F:4 iron, 4 sulfur cluster binding"/>
    <property type="evidence" value="ECO:0007669"/>
    <property type="project" value="UniProtKB-KW"/>
</dbReference>
<keyword evidence="3" id="KW-0949">S-adenosyl-L-methionine</keyword>
<dbReference type="PIRSF" id="PIRSF004911">
    <property type="entry name" value="DUF160"/>
    <property type="match status" value="1"/>
</dbReference>
<dbReference type="Pfam" id="PF12544">
    <property type="entry name" value="LAM_C"/>
    <property type="match status" value="1"/>
</dbReference>
<proteinExistence type="predicted"/>
<dbReference type="SFLD" id="SFLDS00029">
    <property type="entry name" value="Radical_SAM"/>
    <property type="match status" value="1"/>
</dbReference>
<evidence type="ECO:0000256" key="8">
    <source>
        <dbReference type="ARBA" id="ARBA00023235"/>
    </source>
</evidence>
<dbReference type="PROSITE" id="PS51918">
    <property type="entry name" value="RADICAL_SAM"/>
    <property type="match status" value="1"/>
</dbReference>
<evidence type="ECO:0000256" key="1">
    <source>
        <dbReference type="ARBA" id="ARBA00001933"/>
    </source>
</evidence>
<evidence type="ECO:0000256" key="6">
    <source>
        <dbReference type="ARBA" id="ARBA00023004"/>
    </source>
</evidence>
<dbReference type="PANTHER" id="PTHR30538:SF1">
    <property type="entry name" value="L-LYSINE 2,3-AMINOMUTASE"/>
    <property type="match status" value="1"/>
</dbReference>
<protein>
    <submittedName>
        <fullName evidence="13">KamA family radical SAM protein</fullName>
    </submittedName>
</protein>
<name>A0A931F7Y8_9FIRM</name>
<evidence type="ECO:0000259" key="12">
    <source>
        <dbReference type="PROSITE" id="PS51918"/>
    </source>
</evidence>
<feature type="coiled-coil region" evidence="11">
    <location>
        <begin position="2"/>
        <end position="98"/>
    </location>
</feature>
<comment type="caution">
    <text evidence="13">The sequence shown here is derived from an EMBL/GenBank/DDBJ whole genome shotgun (WGS) entry which is preliminary data.</text>
</comment>
<dbReference type="PANTHER" id="PTHR30538">
    <property type="entry name" value="LYSINE 2,3-AMINOMUTASE-RELATED"/>
    <property type="match status" value="1"/>
</dbReference>
<dbReference type="EMBL" id="JADPIE010000001">
    <property type="protein sequence ID" value="MBF8435988.1"/>
    <property type="molecule type" value="Genomic_DNA"/>
</dbReference>
<evidence type="ECO:0000256" key="9">
    <source>
        <dbReference type="PIRSR" id="PIRSR004911-1"/>
    </source>
</evidence>
<feature type="binding site" evidence="9">
    <location>
        <position position="172"/>
    </location>
    <ligand>
        <name>[4Fe-4S] cluster</name>
        <dbReference type="ChEBI" id="CHEBI:49883"/>
        <note>4Fe-4S-S-AdoMet</note>
    </ligand>
</feature>
<evidence type="ECO:0000256" key="7">
    <source>
        <dbReference type="ARBA" id="ARBA00023014"/>
    </source>
</evidence>
<organism evidence="13 14">
    <name type="scientific">Halonatronomonas betaini</name>
    <dbReference type="NCBI Taxonomy" id="2778430"/>
    <lineage>
        <taxon>Bacteria</taxon>
        <taxon>Bacillati</taxon>
        <taxon>Bacillota</taxon>
        <taxon>Clostridia</taxon>
        <taxon>Halanaerobiales</taxon>
        <taxon>Halarsenatibacteraceae</taxon>
        <taxon>Halonatronomonas</taxon>
    </lineage>
</organism>
<reference evidence="13" key="1">
    <citation type="submission" date="2020-11" db="EMBL/GenBank/DDBJ databases">
        <title>Halonatronomonas betainensis gen. nov., sp. nov. a novel haloalkaliphilic representative of the family Halanaerobiacae capable of betaine degradation.</title>
        <authorList>
            <person name="Boltyanskaya Y."/>
            <person name="Kevbrin V."/>
            <person name="Detkova E."/>
            <person name="Grouzdev D.S."/>
            <person name="Koziaeva V."/>
            <person name="Zhilina T."/>
        </authorList>
    </citation>
    <scope>NUCLEOTIDE SEQUENCE</scope>
    <source>
        <strain evidence="13">Z-7014</strain>
    </source>
</reference>
<evidence type="ECO:0000256" key="5">
    <source>
        <dbReference type="ARBA" id="ARBA00022898"/>
    </source>
</evidence>
<keyword evidence="7 9" id="KW-0411">Iron-sulfur</keyword>
<comment type="cofactor">
    <cofactor evidence="1 10">
        <name>pyridoxal 5'-phosphate</name>
        <dbReference type="ChEBI" id="CHEBI:597326"/>
    </cofactor>
</comment>